<comment type="caution">
    <text evidence="1">The sequence shown here is derived from an EMBL/GenBank/DDBJ whole genome shotgun (WGS) entry which is preliminary data.</text>
</comment>
<accession>A0A2C5XJR6</accession>
<organism evidence="1 2">
    <name type="scientific">Ophiocordyceps camponoti-rufipedis</name>
    <dbReference type="NCBI Taxonomy" id="2004952"/>
    <lineage>
        <taxon>Eukaryota</taxon>
        <taxon>Fungi</taxon>
        <taxon>Dikarya</taxon>
        <taxon>Ascomycota</taxon>
        <taxon>Pezizomycotina</taxon>
        <taxon>Sordariomycetes</taxon>
        <taxon>Hypocreomycetidae</taxon>
        <taxon>Hypocreales</taxon>
        <taxon>Ophiocordycipitaceae</taxon>
        <taxon>Ophiocordyceps</taxon>
    </lineage>
</organism>
<dbReference type="Proteomes" id="UP000226431">
    <property type="component" value="Unassembled WGS sequence"/>
</dbReference>
<proteinExistence type="predicted"/>
<keyword evidence="2" id="KW-1185">Reference proteome</keyword>
<dbReference type="AlphaFoldDB" id="A0A2C5XJR6"/>
<reference evidence="1 2" key="1">
    <citation type="submission" date="2017-06" db="EMBL/GenBank/DDBJ databases">
        <title>Ant-infecting Ophiocordyceps genomes reveal a high diversity of potential behavioral manipulation genes and a possible major role for enterotoxins.</title>
        <authorList>
            <person name="De Bekker C."/>
            <person name="Evans H.C."/>
            <person name="Brachmann A."/>
            <person name="Hughes D.P."/>
        </authorList>
    </citation>
    <scope>NUCLEOTIDE SEQUENCE [LARGE SCALE GENOMIC DNA]</scope>
    <source>
        <strain evidence="1 2">Map16</strain>
    </source>
</reference>
<evidence type="ECO:0000313" key="1">
    <source>
        <dbReference type="EMBL" id="PHH74889.1"/>
    </source>
</evidence>
<sequence>MSQAHASSTQSPSAPPFFFKLTGPSNWVTWRDIMDVWAESCSLANHLDGTSKMPTEDGIELLEWKSDDGMVTSVLLLNMSDDLTEALKASGWTKDNTAHKLIETIEKVIHLSELSDNVMKEFFDLKAHYFPTLEGYIHRLEDLWICVRRINSDLPETFFVLTAIKGIELTHPSRFRQLLHDWQMGRRPTIEDIVSYLNSLRPERDELALLKELFTIRAHQFETLKAYIDRLEWLWAQLRSLRNEGLSDVVFVSAALTGIEEALPDHYAKLRHDVSMDRRSSREKLMDYLHSLAVTELNSDHLDDEMNREAKRLCDERRGVRETARES</sequence>
<name>A0A2C5XJR6_9HYPO</name>
<gene>
    <name evidence="1" type="ORF">CDD80_2771</name>
</gene>
<protein>
    <submittedName>
        <fullName evidence="1">Uncharacterized protein</fullName>
    </submittedName>
</protein>
<evidence type="ECO:0000313" key="2">
    <source>
        <dbReference type="Proteomes" id="UP000226431"/>
    </source>
</evidence>
<dbReference type="EMBL" id="NJES01000247">
    <property type="protein sequence ID" value="PHH74889.1"/>
    <property type="molecule type" value="Genomic_DNA"/>
</dbReference>